<evidence type="ECO:0000313" key="2">
    <source>
        <dbReference type="Proteomes" id="UP000059188"/>
    </source>
</evidence>
<proteinExistence type="predicted"/>
<dbReference type="Gene3D" id="1.10.510.10">
    <property type="entry name" value="Transferase(Phosphotransferase) domain 1"/>
    <property type="match status" value="1"/>
</dbReference>
<gene>
    <name evidence="1" type="ORF">RSOLAG1IB_09633</name>
</gene>
<dbReference type="EMBL" id="LN679146">
    <property type="protein sequence ID" value="CEL60427.1"/>
    <property type="molecule type" value="Genomic_DNA"/>
</dbReference>
<organism evidence="1 2">
    <name type="scientific">Thanatephorus cucumeris (strain AG1-IB / isolate 7/3/14)</name>
    <name type="common">Lettuce bottom rot fungus</name>
    <name type="synonym">Rhizoctonia solani</name>
    <dbReference type="NCBI Taxonomy" id="1108050"/>
    <lineage>
        <taxon>Eukaryota</taxon>
        <taxon>Fungi</taxon>
        <taxon>Dikarya</taxon>
        <taxon>Basidiomycota</taxon>
        <taxon>Agaricomycotina</taxon>
        <taxon>Agaricomycetes</taxon>
        <taxon>Cantharellales</taxon>
        <taxon>Ceratobasidiaceae</taxon>
        <taxon>Rhizoctonia</taxon>
        <taxon>Rhizoctonia solani AG-1</taxon>
    </lineage>
</organism>
<reference evidence="1 2" key="1">
    <citation type="submission" date="2014-11" db="EMBL/GenBank/DDBJ databases">
        <authorList>
            <person name="Wibberg Daniel"/>
        </authorList>
    </citation>
    <scope>NUCLEOTIDE SEQUENCE [LARGE SCALE GENOMIC DNA]</scope>
    <source>
        <strain evidence="1">Rhizoctonia solani AG1-IB 7/3/14</strain>
    </source>
</reference>
<evidence type="ECO:0008006" key="3">
    <source>
        <dbReference type="Google" id="ProtNLM"/>
    </source>
</evidence>
<dbReference type="AlphaFoldDB" id="A0A0B7FW57"/>
<dbReference type="OrthoDB" id="5966500at2759"/>
<accession>A0A0B7FW57</accession>
<name>A0A0B7FW57_THACB</name>
<evidence type="ECO:0000313" key="1">
    <source>
        <dbReference type="EMBL" id="CEL60427.1"/>
    </source>
</evidence>
<keyword evidence="2" id="KW-1185">Reference proteome</keyword>
<dbReference type="Proteomes" id="UP000059188">
    <property type="component" value="Unassembled WGS sequence"/>
</dbReference>
<dbReference type="InterPro" id="IPR011009">
    <property type="entry name" value="Kinase-like_dom_sf"/>
</dbReference>
<dbReference type="SUPFAM" id="SSF56112">
    <property type="entry name" value="Protein kinase-like (PK-like)"/>
    <property type="match status" value="1"/>
</dbReference>
<sequence length="81" mass="9357">MTFLETITGAVPYAKQCRADINIYHALTKKVFPRKDVEIFGSHQRGEGMWTLLMRCWDHDPTIRPTAREVLVALQALIRET</sequence>
<protein>
    <recommendedName>
        <fullName evidence="3">Pkinase domain-containing protein</fullName>
    </recommendedName>
</protein>